<accession>A0A1H9AIH2</accession>
<name>A0A1H9AIH2_9SPIR</name>
<keyword evidence="1" id="KW-0677">Repeat</keyword>
<evidence type="ECO:0000313" key="4">
    <source>
        <dbReference type="EMBL" id="SEP76546.1"/>
    </source>
</evidence>
<dbReference type="PROSITE" id="PS50088">
    <property type="entry name" value="ANK_REPEAT"/>
    <property type="match status" value="3"/>
</dbReference>
<feature type="repeat" description="ANK" evidence="3">
    <location>
        <begin position="242"/>
        <end position="274"/>
    </location>
</feature>
<proteinExistence type="predicted"/>
<feature type="repeat" description="ANK" evidence="3">
    <location>
        <begin position="175"/>
        <end position="207"/>
    </location>
</feature>
<reference evidence="4 5" key="1">
    <citation type="submission" date="2016-10" db="EMBL/GenBank/DDBJ databases">
        <authorList>
            <person name="de Groot N.N."/>
        </authorList>
    </citation>
    <scope>NUCLEOTIDE SEQUENCE [LARGE SCALE GENOMIC DNA]</scope>
    <source>
        <strain evidence="4 5">B25</strain>
    </source>
</reference>
<dbReference type="GO" id="GO:0085020">
    <property type="term" value="P:protein K6-linked ubiquitination"/>
    <property type="evidence" value="ECO:0007669"/>
    <property type="project" value="TreeGrafter"/>
</dbReference>
<dbReference type="Proteomes" id="UP000182360">
    <property type="component" value="Unassembled WGS sequence"/>
</dbReference>
<dbReference type="SUPFAM" id="SSF48403">
    <property type="entry name" value="Ankyrin repeat"/>
    <property type="match status" value="1"/>
</dbReference>
<dbReference type="Pfam" id="PF12796">
    <property type="entry name" value="Ank_2"/>
    <property type="match status" value="1"/>
</dbReference>
<sequence>MKWLVISDDEILSDKINTFISEQNKKNKVFCAPITDESLKKYKKIFRDLSACIIFTKDPKSISPSVGAGLSAVFGFFAAENIPVITNNNFILENYLFGKEIGIGGKDADDLYKVLTKKYNNLAEEANMRIAKKKLLNRGIPYTSDCFGTYIAKNKPEIVHEFLEAGMSINSRDDLGTPMLNIACRNDNFEFVQMIYDLGAELNAVSEDRGYTAVMDAVWRGNEKITKYLISKGADLNTINKEGQNNLILAVGANRESLVKLLAENGADPDVKDMMGMSAYNYAVLFKKERLVEILKPFHKEI</sequence>
<evidence type="ECO:0000313" key="5">
    <source>
        <dbReference type="Proteomes" id="UP000182360"/>
    </source>
</evidence>
<gene>
    <name evidence="4" type="ORF">SAMN04487977_101353</name>
</gene>
<evidence type="ECO:0000256" key="2">
    <source>
        <dbReference type="ARBA" id="ARBA00023043"/>
    </source>
</evidence>
<evidence type="ECO:0000256" key="3">
    <source>
        <dbReference type="PROSITE-ProRule" id="PRU00023"/>
    </source>
</evidence>
<dbReference type="RefSeq" id="WP_074640316.1">
    <property type="nucleotide sequence ID" value="NZ_FOFU01000001.1"/>
</dbReference>
<dbReference type="SMART" id="SM00248">
    <property type="entry name" value="ANK"/>
    <property type="match status" value="4"/>
</dbReference>
<organism evidence="4 5">
    <name type="scientific">Treponema bryantii</name>
    <dbReference type="NCBI Taxonomy" id="163"/>
    <lineage>
        <taxon>Bacteria</taxon>
        <taxon>Pseudomonadati</taxon>
        <taxon>Spirochaetota</taxon>
        <taxon>Spirochaetia</taxon>
        <taxon>Spirochaetales</taxon>
        <taxon>Treponemataceae</taxon>
        <taxon>Treponema</taxon>
    </lineage>
</organism>
<dbReference type="GO" id="GO:0004842">
    <property type="term" value="F:ubiquitin-protein transferase activity"/>
    <property type="evidence" value="ECO:0007669"/>
    <property type="project" value="TreeGrafter"/>
</dbReference>
<dbReference type="OrthoDB" id="368967at2"/>
<dbReference type="InterPro" id="IPR002110">
    <property type="entry name" value="Ankyrin_rpt"/>
</dbReference>
<dbReference type="PANTHER" id="PTHR24171:SF8">
    <property type="entry name" value="BRCA1-ASSOCIATED RING DOMAIN PROTEIN 1"/>
    <property type="match status" value="1"/>
</dbReference>
<dbReference type="AlphaFoldDB" id="A0A1H9AIH2"/>
<keyword evidence="2 3" id="KW-0040">ANK repeat</keyword>
<dbReference type="Gene3D" id="1.25.40.20">
    <property type="entry name" value="Ankyrin repeat-containing domain"/>
    <property type="match status" value="1"/>
</dbReference>
<feature type="repeat" description="ANK" evidence="3">
    <location>
        <begin position="209"/>
        <end position="241"/>
    </location>
</feature>
<dbReference type="PANTHER" id="PTHR24171">
    <property type="entry name" value="ANKYRIN REPEAT DOMAIN-CONTAINING PROTEIN 39-RELATED"/>
    <property type="match status" value="1"/>
</dbReference>
<evidence type="ECO:0000256" key="1">
    <source>
        <dbReference type="ARBA" id="ARBA00022737"/>
    </source>
</evidence>
<dbReference type="EMBL" id="FOFU01000001">
    <property type="protein sequence ID" value="SEP76546.1"/>
    <property type="molecule type" value="Genomic_DNA"/>
</dbReference>
<dbReference type="InterPro" id="IPR036770">
    <property type="entry name" value="Ankyrin_rpt-contain_sf"/>
</dbReference>
<keyword evidence="5" id="KW-1185">Reference proteome</keyword>
<protein>
    <submittedName>
        <fullName evidence="4">Uncharacterized protein</fullName>
    </submittedName>
</protein>
<dbReference type="Pfam" id="PF00023">
    <property type="entry name" value="Ank"/>
    <property type="match status" value="1"/>
</dbReference>
<dbReference type="PROSITE" id="PS50297">
    <property type="entry name" value="ANK_REP_REGION"/>
    <property type="match status" value="2"/>
</dbReference>